<accession>A0AAV2RPB0</accession>
<evidence type="ECO:0000313" key="1">
    <source>
        <dbReference type="EMBL" id="CAL4127846.1"/>
    </source>
</evidence>
<dbReference type="AlphaFoldDB" id="A0AAV2RPB0"/>
<feature type="non-terminal residue" evidence="1">
    <location>
        <position position="1"/>
    </location>
</feature>
<proteinExistence type="predicted"/>
<dbReference type="Proteomes" id="UP001497623">
    <property type="component" value="Unassembled WGS sequence"/>
</dbReference>
<keyword evidence="2" id="KW-1185">Reference proteome</keyword>
<reference evidence="1 2" key="1">
    <citation type="submission" date="2024-05" db="EMBL/GenBank/DDBJ databases">
        <authorList>
            <person name="Wallberg A."/>
        </authorList>
    </citation>
    <scope>NUCLEOTIDE SEQUENCE [LARGE SCALE GENOMIC DNA]</scope>
</reference>
<name>A0AAV2RPB0_MEGNR</name>
<sequence>ATALYMAALGRKLPLYYSSTLNYEELCSILSFGGRCGCFGAMDYTPRVDPPTPHPPPHPSWPRAPYGPYRPSAWSGRARGRSGSSVECKDLDMEPATACVDMNLDCGDAFVQKMCRKTCGLCSPAPSGRIILFLSGSDACQFRRMDICTEQGNLLNVDTATISHLDRCIKRENYLDCIQNDRDQELCPPGYEINGDIEWLRDQIRPLLVGSLTDPPCVFNLPDP</sequence>
<organism evidence="1 2">
    <name type="scientific">Meganyctiphanes norvegica</name>
    <name type="common">Northern krill</name>
    <name type="synonym">Thysanopoda norvegica</name>
    <dbReference type="NCBI Taxonomy" id="48144"/>
    <lineage>
        <taxon>Eukaryota</taxon>
        <taxon>Metazoa</taxon>
        <taxon>Ecdysozoa</taxon>
        <taxon>Arthropoda</taxon>
        <taxon>Crustacea</taxon>
        <taxon>Multicrustacea</taxon>
        <taxon>Malacostraca</taxon>
        <taxon>Eumalacostraca</taxon>
        <taxon>Eucarida</taxon>
        <taxon>Euphausiacea</taxon>
        <taxon>Euphausiidae</taxon>
        <taxon>Meganyctiphanes</taxon>
    </lineage>
</organism>
<comment type="caution">
    <text evidence="1">The sequence shown here is derived from an EMBL/GenBank/DDBJ whole genome shotgun (WGS) entry which is preliminary data.</text>
</comment>
<dbReference type="EMBL" id="CAXKWB010025295">
    <property type="protein sequence ID" value="CAL4127846.1"/>
    <property type="molecule type" value="Genomic_DNA"/>
</dbReference>
<protein>
    <recommendedName>
        <fullName evidence="3">ShKT domain-containing protein</fullName>
    </recommendedName>
</protein>
<gene>
    <name evidence="1" type="ORF">MNOR_LOCUS25930</name>
</gene>
<evidence type="ECO:0000313" key="2">
    <source>
        <dbReference type="Proteomes" id="UP001497623"/>
    </source>
</evidence>
<evidence type="ECO:0008006" key="3">
    <source>
        <dbReference type="Google" id="ProtNLM"/>
    </source>
</evidence>